<dbReference type="eggNOG" id="ENOG5033HB3">
    <property type="taxonomic scope" value="Bacteria"/>
</dbReference>
<reference evidence="2 3" key="1">
    <citation type="submission" date="2007-07" db="EMBL/GenBank/DDBJ databases">
        <title>Complete sequence of Fervidobacterium nodosum Rt17-B1.</title>
        <authorList>
            <consortium name="US DOE Joint Genome Institute"/>
            <person name="Copeland A."/>
            <person name="Lucas S."/>
            <person name="Lapidus A."/>
            <person name="Barry K."/>
            <person name="Glavina del Rio T."/>
            <person name="Dalin E."/>
            <person name="Tice H."/>
            <person name="Pitluck S."/>
            <person name="Saunders E."/>
            <person name="Brettin T."/>
            <person name="Bruce D."/>
            <person name="Detter J.C."/>
            <person name="Han C."/>
            <person name="Schmutz J."/>
            <person name="Larimer F."/>
            <person name="Land M."/>
            <person name="Hauser L."/>
            <person name="Kyrpides N."/>
            <person name="Mikhailova N."/>
            <person name="Nelson K."/>
            <person name="Gogarten J.P."/>
            <person name="Noll K."/>
            <person name="Richardson P."/>
        </authorList>
    </citation>
    <scope>NUCLEOTIDE SEQUENCE [LARGE SCALE GENOMIC DNA]</scope>
    <source>
        <strain evidence="3">ATCC 35602 / DSM 5306 / Rt17-B1</strain>
    </source>
</reference>
<protein>
    <submittedName>
        <fullName evidence="2">Uncharacterized protein</fullName>
    </submittedName>
</protein>
<organism evidence="2 3">
    <name type="scientific">Fervidobacterium nodosum (strain ATCC 35602 / DSM 5306 / Rt17-B1)</name>
    <dbReference type="NCBI Taxonomy" id="381764"/>
    <lineage>
        <taxon>Bacteria</taxon>
        <taxon>Thermotogati</taxon>
        <taxon>Thermotogota</taxon>
        <taxon>Thermotogae</taxon>
        <taxon>Thermotogales</taxon>
        <taxon>Fervidobacteriaceae</taxon>
        <taxon>Fervidobacterium</taxon>
    </lineage>
</organism>
<name>A7HKP6_FERNB</name>
<proteinExistence type="predicted"/>
<feature type="transmembrane region" description="Helical" evidence="1">
    <location>
        <begin position="46"/>
        <end position="67"/>
    </location>
</feature>
<keyword evidence="3" id="KW-1185">Reference proteome</keyword>
<dbReference type="OrthoDB" id="47707at2"/>
<reference evidence="2 3" key="2">
    <citation type="journal article" date="2009" name="Proc. Natl. Acad. Sci. U.S.A.">
        <title>On the chimeric nature, thermophilic origin, and phylogenetic placement of the Thermotogales.</title>
        <authorList>
            <person name="Zhaxybayeva O."/>
            <person name="Swithers K.S."/>
            <person name="Lapierre P."/>
            <person name="Fournier G.P."/>
            <person name="Bickhart D.M."/>
            <person name="DeBoy R.T."/>
            <person name="Nelson K.E."/>
            <person name="Nesbo C.L."/>
            <person name="Doolittle W.F."/>
            <person name="Gogarten J.P."/>
            <person name="Noll K.M."/>
        </authorList>
    </citation>
    <scope>NUCLEOTIDE SEQUENCE [LARGE SCALE GENOMIC DNA]</scope>
    <source>
        <strain evidence="3">ATCC 35602 / DSM 5306 / Rt17-B1</strain>
    </source>
</reference>
<dbReference type="AlphaFoldDB" id="A7HKP6"/>
<keyword evidence="1" id="KW-0812">Transmembrane</keyword>
<gene>
    <name evidence="2" type="ordered locus">Fnod_0624</name>
</gene>
<keyword evidence="1" id="KW-1133">Transmembrane helix</keyword>
<dbReference type="EMBL" id="CP000771">
    <property type="protein sequence ID" value="ABS60479.1"/>
    <property type="molecule type" value="Genomic_DNA"/>
</dbReference>
<evidence type="ECO:0000313" key="3">
    <source>
        <dbReference type="Proteomes" id="UP000002415"/>
    </source>
</evidence>
<dbReference type="STRING" id="381764.Fnod_0624"/>
<sequence length="127" mass="14800">MNVELFRVLGVISAVLLFVQISLFVVRRIYKYLTKKPVFLMKLMKILGKVHIYTGVSLLVIGFIHGMLALGKITLHTGWLLWFGILFSFIGFLMKNKIGKKWIVFHRTLGFVLIGLFFLHKFFPWIL</sequence>
<dbReference type="RefSeq" id="WP_011993798.1">
    <property type="nucleotide sequence ID" value="NC_009718.1"/>
</dbReference>
<dbReference type="Proteomes" id="UP000002415">
    <property type="component" value="Chromosome"/>
</dbReference>
<accession>A7HKP6</accession>
<evidence type="ECO:0000256" key="1">
    <source>
        <dbReference type="SAM" id="Phobius"/>
    </source>
</evidence>
<feature type="transmembrane region" description="Helical" evidence="1">
    <location>
        <begin position="104"/>
        <end position="123"/>
    </location>
</feature>
<feature type="transmembrane region" description="Helical" evidence="1">
    <location>
        <begin position="73"/>
        <end position="92"/>
    </location>
</feature>
<evidence type="ECO:0000313" key="2">
    <source>
        <dbReference type="EMBL" id="ABS60479.1"/>
    </source>
</evidence>
<dbReference type="KEGG" id="fno:Fnod_0624"/>
<dbReference type="HOGENOM" id="CLU_1967271_0_0_0"/>
<feature type="transmembrane region" description="Helical" evidence="1">
    <location>
        <begin position="6"/>
        <end position="26"/>
    </location>
</feature>
<keyword evidence="1" id="KW-0472">Membrane</keyword>